<dbReference type="Proteomes" id="UP000324222">
    <property type="component" value="Unassembled WGS sequence"/>
</dbReference>
<name>A0A5B7IWD2_PORTR</name>
<comment type="caution">
    <text evidence="1">The sequence shown here is derived from an EMBL/GenBank/DDBJ whole genome shotgun (WGS) entry which is preliminary data.</text>
</comment>
<organism evidence="1 2">
    <name type="scientific">Portunus trituberculatus</name>
    <name type="common">Swimming crab</name>
    <name type="synonym">Neptunus trituberculatus</name>
    <dbReference type="NCBI Taxonomy" id="210409"/>
    <lineage>
        <taxon>Eukaryota</taxon>
        <taxon>Metazoa</taxon>
        <taxon>Ecdysozoa</taxon>
        <taxon>Arthropoda</taxon>
        <taxon>Crustacea</taxon>
        <taxon>Multicrustacea</taxon>
        <taxon>Malacostraca</taxon>
        <taxon>Eumalacostraca</taxon>
        <taxon>Eucarida</taxon>
        <taxon>Decapoda</taxon>
        <taxon>Pleocyemata</taxon>
        <taxon>Brachyura</taxon>
        <taxon>Eubrachyura</taxon>
        <taxon>Portunoidea</taxon>
        <taxon>Portunidae</taxon>
        <taxon>Portuninae</taxon>
        <taxon>Portunus</taxon>
    </lineage>
</organism>
<accession>A0A5B7IWD2</accession>
<evidence type="ECO:0000313" key="2">
    <source>
        <dbReference type="Proteomes" id="UP000324222"/>
    </source>
</evidence>
<evidence type="ECO:0000313" key="1">
    <source>
        <dbReference type="EMBL" id="MPC86785.1"/>
    </source>
</evidence>
<protein>
    <submittedName>
        <fullName evidence="1">Uncharacterized protein</fullName>
    </submittedName>
</protein>
<sequence>MSVEMMEVDLATNSGARWDRMPLFSLLTRQRRTVVPDGVVYHCFDSAHKAKTGARWD</sequence>
<reference evidence="1 2" key="1">
    <citation type="submission" date="2019-05" db="EMBL/GenBank/DDBJ databases">
        <title>Another draft genome of Portunus trituberculatus and its Hox gene families provides insights of decapod evolution.</title>
        <authorList>
            <person name="Jeong J.-H."/>
            <person name="Song I."/>
            <person name="Kim S."/>
            <person name="Choi T."/>
            <person name="Kim D."/>
            <person name="Ryu S."/>
            <person name="Kim W."/>
        </authorList>
    </citation>
    <scope>NUCLEOTIDE SEQUENCE [LARGE SCALE GENOMIC DNA]</scope>
    <source>
        <tissue evidence="1">Muscle</tissue>
    </source>
</reference>
<dbReference type="EMBL" id="VSRR010072506">
    <property type="protein sequence ID" value="MPC86785.1"/>
    <property type="molecule type" value="Genomic_DNA"/>
</dbReference>
<gene>
    <name evidence="1" type="ORF">E2C01_081621</name>
</gene>
<keyword evidence="2" id="KW-1185">Reference proteome</keyword>
<proteinExistence type="predicted"/>
<dbReference type="AlphaFoldDB" id="A0A5B7IWD2"/>